<dbReference type="InterPro" id="IPR057264">
    <property type="entry name" value="Ribosomal_uL24_C"/>
</dbReference>
<dbReference type="InterPro" id="IPR005824">
    <property type="entry name" value="KOW"/>
</dbReference>
<evidence type="ECO:0000256" key="5">
    <source>
        <dbReference type="ARBA" id="ARBA00023274"/>
    </source>
</evidence>
<evidence type="ECO:0000256" key="4">
    <source>
        <dbReference type="ARBA" id="ARBA00022980"/>
    </source>
</evidence>
<dbReference type="SUPFAM" id="SSF50104">
    <property type="entry name" value="Translation proteins SH3-like domain"/>
    <property type="match status" value="1"/>
</dbReference>
<evidence type="ECO:0000256" key="7">
    <source>
        <dbReference type="ARBA" id="ARBA00058688"/>
    </source>
</evidence>
<protein>
    <recommendedName>
        <fullName evidence="6 8">Large ribosomal subunit protein uL24</fullName>
    </recommendedName>
</protein>
<dbReference type="Pfam" id="PF00467">
    <property type="entry name" value="KOW"/>
    <property type="match status" value="1"/>
</dbReference>
<dbReference type="Proteomes" id="UP000178885">
    <property type="component" value="Unassembled WGS sequence"/>
</dbReference>
<evidence type="ECO:0000256" key="2">
    <source>
        <dbReference type="ARBA" id="ARBA00022730"/>
    </source>
</evidence>
<dbReference type="STRING" id="1817760.A2151_09085"/>
<dbReference type="InterPro" id="IPR008991">
    <property type="entry name" value="Translation_prot_SH3-like_sf"/>
</dbReference>
<comment type="subunit">
    <text evidence="8">Part of the 50S ribosomal subunit.</text>
</comment>
<dbReference type="HAMAP" id="MF_01326_B">
    <property type="entry name" value="Ribosomal_uL24_B"/>
    <property type="match status" value="1"/>
</dbReference>
<evidence type="ECO:0000313" key="11">
    <source>
        <dbReference type="EMBL" id="OGI46309.1"/>
    </source>
</evidence>
<dbReference type="InterPro" id="IPR014722">
    <property type="entry name" value="Rib_uL2_dom2"/>
</dbReference>
<evidence type="ECO:0000259" key="10">
    <source>
        <dbReference type="SMART" id="SM00739"/>
    </source>
</evidence>
<name>A0A1F6TMM1_9PROT</name>
<dbReference type="GO" id="GO:0005840">
    <property type="term" value="C:ribosome"/>
    <property type="evidence" value="ECO:0007669"/>
    <property type="project" value="UniProtKB-KW"/>
</dbReference>
<evidence type="ECO:0000256" key="3">
    <source>
        <dbReference type="ARBA" id="ARBA00022884"/>
    </source>
</evidence>
<dbReference type="AlphaFoldDB" id="A0A1F6TMM1"/>
<dbReference type="Pfam" id="PF17136">
    <property type="entry name" value="ribosomal_L24"/>
    <property type="match status" value="1"/>
</dbReference>
<dbReference type="PROSITE" id="PS01108">
    <property type="entry name" value="RIBOSOMAL_L24"/>
    <property type="match status" value="1"/>
</dbReference>
<keyword evidence="4 8" id="KW-0689">Ribosomal protein</keyword>
<dbReference type="InterPro" id="IPR005825">
    <property type="entry name" value="Ribosomal_uL24_CS"/>
</dbReference>
<comment type="similarity">
    <text evidence="1 8 9">Belongs to the universal ribosomal protein uL24 family.</text>
</comment>
<dbReference type="FunFam" id="2.30.30.30:FF:000004">
    <property type="entry name" value="50S ribosomal protein L24"/>
    <property type="match status" value="1"/>
</dbReference>
<dbReference type="GO" id="GO:0003735">
    <property type="term" value="F:structural constituent of ribosome"/>
    <property type="evidence" value="ECO:0007669"/>
    <property type="project" value="InterPro"/>
</dbReference>
<reference evidence="11 12" key="1">
    <citation type="journal article" date="2016" name="Nat. Commun.">
        <title>Thousands of microbial genomes shed light on interconnected biogeochemical processes in an aquifer system.</title>
        <authorList>
            <person name="Anantharaman K."/>
            <person name="Brown C.T."/>
            <person name="Hug L.A."/>
            <person name="Sharon I."/>
            <person name="Castelle C.J."/>
            <person name="Probst A.J."/>
            <person name="Thomas B.C."/>
            <person name="Singh A."/>
            <person name="Wilkins M.J."/>
            <person name="Karaoz U."/>
            <person name="Brodie E.L."/>
            <person name="Williams K.H."/>
            <person name="Hubbard S.S."/>
            <person name="Banfield J.F."/>
        </authorList>
    </citation>
    <scope>NUCLEOTIDE SEQUENCE [LARGE SCALE GENOMIC DNA]</scope>
</reference>
<comment type="function">
    <text evidence="7 8">One of the proteins that surrounds the polypeptide exit tunnel on the outside of the subunit.</text>
</comment>
<dbReference type="PANTHER" id="PTHR12903">
    <property type="entry name" value="MITOCHONDRIAL RIBOSOMAL PROTEIN L24"/>
    <property type="match status" value="1"/>
</dbReference>
<sequence>MNKIRKGDEVVVLTGRDRGKRGAVLRVLTDGRVVVQNINMVKRHTRPNPNRGVTGGILDKEASIHVSNVALYNAATKKGGRVGFKTLADGAKVRYFKKTGEVADVAK</sequence>
<dbReference type="GO" id="GO:0019843">
    <property type="term" value="F:rRNA binding"/>
    <property type="evidence" value="ECO:0007669"/>
    <property type="project" value="UniProtKB-UniRule"/>
</dbReference>
<dbReference type="SMART" id="SM00739">
    <property type="entry name" value="KOW"/>
    <property type="match status" value="1"/>
</dbReference>
<evidence type="ECO:0000256" key="9">
    <source>
        <dbReference type="RuleBase" id="RU003477"/>
    </source>
</evidence>
<dbReference type="GO" id="GO:1990904">
    <property type="term" value="C:ribonucleoprotein complex"/>
    <property type="evidence" value="ECO:0007669"/>
    <property type="project" value="UniProtKB-KW"/>
</dbReference>
<evidence type="ECO:0000313" key="12">
    <source>
        <dbReference type="Proteomes" id="UP000178885"/>
    </source>
</evidence>
<gene>
    <name evidence="8" type="primary">rplX</name>
    <name evidence="11" type="ORF">A2151_09085</name>
</gene>
<dbReference type="GO" id="GO:0006412">
    <property type="term" value="P:translation"/>
    <property type="evidence" value="ECO:0007669"/>
    <property type="project" value="UniProtKB-UniRule"/>
</dbReference>
<accession>A0A1F6TMM1</accession>
<dbReference type="InterPro" id="IPR041988">
    <property type="entry name" value="Ribosomal_uL24_KOW"/>
</dbReference>
<keyword evidence="3 8" id="KW-0694">RNA-binding</keyword>
<keyword evidence="5 8" id="KW-0687">Ribonucleoprotein</keyword>
<evidence type="ECO:0000256" key="8">
    <source>
        <dbReference type="HAMAP-Rule" id="MF_01326"/>
    </source>
</evidence>
<evidence type="ECO:0000256" key="1">
    <source>
        <dbReference type="ARBA" id="ARBA00010618"/>
    </source>
</evidence>
<dbReference type="InterPro" id="IPR003256">
    <property type="entry name" value="Ribosomal_uL24"/>
</dbReference>
<proteinExistence type="inferred from homology"/>
<feature type="domain" description="KOW" evidence="10">
    <location>
        <begin position="3"/>
        <end position="30"/>
    </location>
</feature>
<dbReference type="Gene3D" id="2.30.30.30">
    <property type="match status" value="1"/>
</dbReference>
<comment type="function">
    <text evidence="8">One of two assembly initiator proteins, it binds directly to the 5'-end of the 23S rRNA, where it nucleates assembly of the 50S subunit.</text>
</comment>
<dbReference type="EMBL" id="MFSU01000086">
    <property type="protein sequence ID" value="OGI46309.1"/>
    <property type="molecule type" value="Genomic_DNA"/>
</dbReference>
<keyword evidence="2 8" id="KW-0699">rRNA-binding</keyword>
<dbReference type="NCBIfam" id="TIGR01079">
    <property type="entry name" value="rplX_bact"/>
    <property type="match status" value="1"/>
</dbReference>
<comment type="caution">
    <text evidence="11">The sequence shown here is derived from an EMBL/GenBank/DDBJ whole genome shotgun (WGS) entry which is preliminary data.</text>
</comment>
<organism evidence="11 12">
    <name type="scientific">Candidatus Muproteobacteria bacterium RBG_16_65_34</name>
    <dbReference type="NCBI Taxonomy" id="1817760"/>
    <lineage>
        <taxon>Bacteria</taxon>
        <taxon>Pseudomonadati</taxon>
        <taxon>Pseudomonadota</taxon>
        <taxon>Candidatus Muproteobacteria</taxon>
    </lineage>
</organism>
<evidence type="ECO:0000256" key="6">
    <source>
        <dbReference type="ARBA" id="ARBA00035206"/>
    </source>
</evidence>
<dbReference type="CDD" id="cd06089">
    <property type="entry name" value="KOW_RPL26"/>
    <property type="match status" value="1"/>
</dbReference>